<dbReference type="RefSeq" id="WP_013566422.1">
    <property type="nucleotide sequence ID" value="NC_014962.1"/>
</dbReference>
<dbReference type="PANTHER" id="PTHR39323:SF1">
    <property type="entry name" value="BLR1149 PROTEIN"/>
    <property type="match status" value="1"/>
</dbReference>
<dbReference type="Gene3D" id="3.60.21.10">
    <property type="match status" value="1"/>
</dbReference>
<dbReference type="SUPFAM" id="SSF56300">
    <property type="entry name" value="Metallo-dependent phosphatases"/>
    <property type="match status" value="1"/>
</dbReference>
<evidence type="ECO:0000313" key="2">
    <source>
        <dbReference type="EMBL" id="ADV64134.1"/>
    </source>
</evidence>
<reference key="1">
    <citation type="submission" date="2010-11" db="EMBL/GenBank/DDBJ databases">
        <title>The complete sequence of chromosome of Isophaera pallida ATCC 43644.</title>
        <authorList>
            <consortium name="US DOE Joint Genome Institute (JGI-PGF)"/>
            <person name="Lucas S."/>
            <person name="Copeland A."/>
            <person name="Lapidus A."/>
            <person name="Bruce D."/>
            <person name="Goodwin L."/>
            <person name="Pitluck S."/>
            <person name="Kyrpides N."/>
            <person name="Mavromatis K."/>
            <person name="Pagani I."/>
            <person name="Ivanova N."/>
            <person name="Saunders E."/>
            <person name="Brettin T."/>
            <person name="Detter J.C."/>
            <person name="Han C."/>
            <person name="Tapia R."/>
            <person name="Land M."/>
            <person name="Hauser L."/>
            <person name="Markowitz V."/>
            <person name="Cheng J.-F."/>
            <person name="Hugenholtz P."/>
            <person name="Woyke T."/>
            <person name="Wu D."/>
            <person name="Eisen J.A."/>
        </authorList>
    </citation>
    <scope>NUCLEOTIDE SEQUENCE</scope>
    <source>
        <strain>ATCC 43644</strain>
    </source>
</reference>
<name>E8QYF1_ISOPI</name>
<feature type="region of interest" description="Disordered" evidence="1">
    <location>
        <begin position="247"/>
        <end position="278"/>
    </location>
</feature>
<dbReference type="EMBL" id="CP002353">
    <property type="protein sequence ID" value="ADV64134.1"/>
    <property type="molecule type" value="Genomic_DNA"/>
</dbReference>
<dbReference type="HOGENOM" id="CLU_075478_0_1_0"/>
<feature type="compositionally biased region" description="Basic residues" evidence="1">
    <location>
        <begin position="269"/>
        <end position="278"/>
    </location>
</feature>
<dbReference type="PANTHER" id="PTHR39323">
    <property type="entry name" value="BLR1149 PROTEIN"/>
    <property type="match status" value="1"/>
</dbReference>
<organism evidence="2 3">
    <name type="scientific">Isosphaera pallida (strain ATCC 43644 / DSM 9630 / IS1B)</name>
    <dbReference type="NCBI Taxonomy" id="575540"/>
    <lineage>
        <taxon>Bacteria</taxon>
        <taxon>Pseudomonadati</taxon>
        <taxon>Planctomycetota</taxon>
        <taxon>Planctomycetia</taxon>
        <taxon>Isosphaerales</taxon>
        <taxon>Isosphaeraceae</taxon>
        <taxon>Isosphaera</taxon>
    </lineage>
</organism>
<dbReference type="eggNOG" id="COG1407">
    <property type="taxonomic scope" value="Bacteria"/>
</dbReference>
<dbReference type="KEGG" id="ipa:Isop_3577"/>
<evidence type="ECO:0000256" key="1">
    <source>
        <dbReference type="SAM" id="MobiDB-lite"/>
    </source>
</evidence>
<evidence type="ECO:0008006" key="4">
    <source>
        <dbReference type="Google" id="ProtNLM"/>
    </source>
</evidence>
<dbReference type="AlphaFoldDB" id="E8QYF1"/>
<protein>
    <recommendedName>
        <fullName evidence="4">Metallophosphoesterase</fullName>
    </recommendedName>
</protein>
<dbReference type="Proteomes" id="UP000008631">
    <property type="component" value="Chromosome"/>
</dbReference>
<accession>E8QYF1</accession>
<dbReference type="InParanoid" id="E8QYF1"/>
<gene>
    <name evidence="2" type="ordered locus">Isop_3577</name>
</gene>
<proteinExistence type="predicted"/>
<reference evidence="2 3" key="2">
    <citation type="journal article" date="2011" name="Stand. Genomic Sci.">
        <title>Complete genome sequence of Isosphaera pallida type strain (IS1B).</title>
        <authorList>
            <consortium name="US DOE Joint Genome Institute (JGI-PGF)"/>
            <person name="Goker M."/>
            <person name="Cleland D."/>
            <person name="Saunders E."/>
            <person name="Lapidus A."/>
            <person name="Nolan M."/>
            <person name="Lucas S."/>
            <person name="Hammon N."/>
            <person name="Deshpande S."/>
            <person name="Cheng J.F."/>
            <person name="Tapia R."/>
            <person name="Han C."/>
            <person name="Goodwin L."/>
            <person name="Pitluck S."/>
            <person name="Liolios K."/>
            <person name="Pagani I."/>
            <person name="Ivanova N."/>
            <person name="Mavromatis K."/>
            <person name="Pati A."/>
            <person name="Chen A."/>
            <person name="Palaniappan K."/>
            <person name="Land M."/>
            <person name="Hauser L."/>
            <person name="Chang Y.J."/>
            <person name="Jeffries C.D."/>
            <person name="Detter J.C."/>
            <person name="Beck B."/>
            <person name="Woyke T."/>
            <person name="Bristow J."/>
            <person name="Eisen J.A."/>
            <person name="Markowitz V."/>
            <person name="Hugenholtz P."/>
            <person name="Kyrpides N.C."/>
            <person name="Klenk H.P."/>
        </authorList>
    </citation>
    <scope>NUCLEOTIDE SEQUENCE [LARGE SCALE GENOMIC DNA]</scope>
    <source>
        <strain evidence="3">ATCC 43644 / DSM 9630 / IS1B</strain>
    </source>
</reference>
<keyword evidence="3" id="KW-1185">Reference proteome</keyword>
<dbReference type="STRING" id="575540.Isop_3577"/>
<sequence length="278" mass="30446">MDDLPSDPLPSPPTPLWNWVPCPEGALLREDRQLAVIADVHLGYDWARAASGDLMPAYCLDQTIARLDRLVKRCAGALTQLIVAGDLLETAAPCRRTARDLADLRRWLDARGVALEVVVGNHDRGRQPNHPSAVTLGGWTIAHGDRPRSEPRLIVGHVHPALRCEGRFYPCFLISETTIVLPAFSHDAAGVDLRALDWSTPPLNRLDSKTTRCLVVALGEELSDDDPRDHDGVVLDFGTVAALIAPGVSTSTPSRRSRRRQPRLSQRTLGRHAGGRQT</sequence>
<dbReference type="InterPro" id="IPR029052">
    <property type="entry name" value="Metallo-depent_PP-like"/>
</dbReference>
<evidence type="ECO:0000313" key="3">
    <source>
        <dbReference type="Proteomes" id="UP000008631"/>
    </source>
</evidence>